<reference evidence="2 3" key="1">
    <citation type="journal article" date="2020" name="Nature">
        <title>Six reference-quality genomes reveal evolution of bat adaptations.</title>
        <authorList>
            <person name="Jebb D."/>
            <person name="Huang Z."/>
            <person name="Pippel M."/>
            <person name="Hughes G.M."/>
            <person name="Lavrichenko K."/>
            <person name="Devanna P."/>
            <person name="Winkler S."/>
            <person name="Jermiin L.S."/>
            <person name="Skirmuntt E.C."/>
            <person name="Katzourakis A."/>
            <person name="Burkitt-Gray L."/>
            <person name="Ray D.A."/>
            <person name="Sullivan K.A.M."/>
            <person name="Roscito J.G."/>
            <person name="Kirilenko B.M."/>
            <person name="Davalos L.M."/>
            <person name="Corthals A.P."/>
            <person name="Power M.L."/>
            <person name="Jones G."/>
            <person name="Ransome R.D."/>
            <person name="Dechmann D.K.N."/>
            <person name="Locatelli A.G."/>
            <person name="Puechmaille S.J."/>
            <person name="Fedrigo O."/>
            <person name="Jarvis E.D."/>
            <person name="Hiller M."/>
            <person name="Vernes S.C."/>
            <person name="Myers E.W."/>
            <person name="Teeling E.C."/>
        </authorList>
    </citation>
    <scope>NUCLEOTIDE SEQUENCE [LARGE SCALE GENOMIC DNA]</scope>
    <source>
        <strain evidence="2">MRhiFer1</strain>
        <tissue evidence="2">Lung</tissue>
    </source>
</reference>
<organism evidence="2 3">
    <name type="scientific">Rhinolophus ferrumequinum</name>
    <name type="common">Greater horseshoe bat</name>
    <dbReference type="NCBI Taxonomy" id="59479"/>
    <lineage>
        <taxon>Eukaryota</taxon>
        <taxon>Metazoa</taxon>
        <taxon>Chordata</taxon>
        <taxon>Craniata</taxon>
        <taxon>Vertebrata</taxon>
        <taxon>Euteleostomi</taxon>
        <taxon>Mammalia</taxon>
        <taxon>Eutheria</taxon>
        <taxon>Laurasiatheria</taxon>
        <taxon>Chiroptera</taxon>
        <taxon>Yinpterochiroptera</taxon>
        <taxon>Rhinolophoidea</taxon>
        <taxon>Rhinolophidae</taxon>
        <taxon>Rhinolophinae</taxon>
        <taxon>Rhinolophus</taxon>
    </lineage>
</organism>
<evidence type="ECO:0000313" key="2">
    <source>
        <dbReference type="EMBL" id="KAF6306559.1"/>
    </source>
</evidence>
<comment type="caution">
    <text evidence="2">The sequence shown here is derived from an EMBL/GenBank/DDBJ whole genome shotgun (WGS) entry which is preliminary data.</text>
</comment>
<name>A0A7J7U108_RHIFE</name>
<evidence type="ECO:0000313" key="3">
    <source>
        <dbReference type="Proteomes" id="UP000585614"/>
    </source>
</evidence>
<proteinExistence type="predicted"/>
<gene>
    <name evidence="2" type="ORF">mRhiFer1_008658</name>
</gene>
<feature type="region of interest" description="Disordered" evidence="1">
    <location>
        <begin position="1"/>
        <end position="33"/>
    </location>
</feature>
<feature type="compositionally biased region" description="Basic residues" evidence="1">
    <location>
        <begin position="19"/>
        <end position="31"/>
    </location>
</feature>
<sequence length="157" mass="18295">MRKRRKKEEEEEKEEERRRVRNKERKRKVGTRMRADCGPSPVWPCLPFSLTLAVLTTQRPVPRFRITCCWTVFQVPPQGDTWLSVHTKLTLNKFHYTLYKKARSIPHLTSCLLPKERPSLPLCIRGPPWAEEEGEGIVSFPNGLLCPCITPSWSLRA</sequence>
<accession>A0A7J7U108</accession>
<dbReference type="AlphaFoldDB" id="A0A7J7U108"/>
<dbReference type="Proteomes" id="UP000585614">
    <property type="component" value="Unassembled WGS sequence"/>
</dbReference>
<protein>
    <submittedName>
        <fullName evidence="2">Uncharacterized protein</fullName>
    </submittedName>
</protein>
<evidence type="ECO:0000256" key="1">
    <source>
        <dbReference type="SAM" id="MobiDB-lite"/>
    </source>
</evidence>
<dbReference type="EMBL" id="JACAGC010000017">
    <property type="protein sequence ID" value="KAF6306559.1"/>
    <property type="molecule type" value="Genomic_DNA"/>
</dbReference>